<comment type="caution">
    <text evidence="2">The sequence shown here is derived from an EMBL/GenBank/DDBJ whole genome shotgun (WGS) entry which is preliminary data.</text>
</comment>
<name>A0A085WSE3_9BACT</name>
<dbReference type="EMBL" id="JMCB01000003">
    <property type="protein sequence ID" value="KFE70606.1"/>
    <property type="molecule type" value="Genomic_DNA"/>
</dbReference>
<keyword evidence="1" id="KW-1133">Transmembrane helix</keyword>
<keyword evidence="1" id="KW-0472">Membrane</keyword>
<proteinExistence type="predicted"/>
<evidence type="ECO:0000313" key="2">
    <source>
        <dbReference type="EMBL" id="KFE70606.1"/>
    </source>
</evidence>
<sequence>MPPIIWGIMPPIIWGIMPIMFMGIMPFIMGFMPIIGIMPFIIGMFWFGMFMGMALAVIMVGGSPPGLPGREETLSE</sequence>
<keyword evidence="1" id="KW-0812">Transmembrane</keyword>
<feature type="transmembrane region" description="Helical" evidence="1">
    <location>
        <begin position="40"/>
        <end position="60"/>
    </location>
</feature>
<reference evidence="2 3" key="1">
    <citation type="submission" date="2014-04" db="EMBL/GenBank/DDBJ databases">
        <title>Genome assembly of Hyalangium minutum DSM 14724.</title>
        <authorList>
            <person name="Sharma G."/>
            <person name="Subramanian S."/>
        </authorList>
    </citation>
    <scope>NUCLEOTIDE SEQUENCE [LARGE SCALE GENOMIC DNA]</scope>
    <source>
        <strain evidence="2 3">DSM 14724</strain>
    </source>
</reference>
<accession>A0A085WSE3</accession>
<protein>
    <submittedName>
        <fullName evidence="2">Uncharacterized protein</fullName>
    </submittedName>
</protein>
<dbReference type="Proteomes" id="UP000028725">
    <property type="component" value="Unassembled WGS sequence"/>
</dbReference>
<evidence type="ECO:0000256" key="1">
    <source>
        <dbReference type="SAM" id="Phobius"/>
    </source>
</evidence>
<gene>
    <name evidence="2" type="ORF">DB31_5648</name>
</gene>
<dbReference type="AlphaFoldDB" id="A0A085WSE3"/>
<feature type="transmembrane region" description="Helical" evidence="1">
    <location>
        <begin position="12"/>
        <end position="34"/>
    </location>
</feature>
<evidence type="ECO:0000313" key="3">
    <source>
        <dbReference type="Proteomes" id="UP000028725"/>
    </source>
</evidence>
<organism evidence="2 3">
    <name type="scientific">Hyalangium minutum</name>
    <dbReference type="NCBI Taxonomy" id="394096"/>
    <lineage>
        <taxon>Bacteria</taxon>
        <taxon>Pseudomonadati</taxon>
        <taxon>Myxococcota</taxon>
        <taxon>Myxococcia</taxon>
        <taxon>Myxococcales</taxon>
        <taxon>Cystobacterineae</taxon>
        <taxon>Archangiaceae</taxon>
        <taxon>Hyalangium</taxon>
    </lineage>
</organism>
<keyword evidence="3" id="KW-1185">Reference proteome</keyword>